<dbReference type="GO" id="GO:0009103">
    <property type="term" value="P:lipopolysaccharide biosynthetic process"/>
    <property type="evidence" value="ECO:0007669"/>
    <property type="project" value="UniProtKB-ARBA"/>
</dbReference>
<evidence type="ECO:0000256" key="6">
    <source>
        <dbReference type="ARBA" id="ARBA00022989"/>
    </source>
</evidence>
<dbReference type="Proteomes" id="UP000779900">
    <property type="component" value="Unassembled WGS sequence"/>
</dbReference>
<keyword evidence="3" id="KW-0328">Glycosyltransferase</keyword>
<feature type="transmembrane region" description="Helical" evidence="8">
    <location>
        <begin position="338"/>
        <end position="356"/>
    </location>
</feature>
<keyword evidence="2" id="KW-1003">Cell membrane</keyword>
<evidence type="ECO:0000256" key="5">
    <source>
        <dbReference type="ARBA" id="ARBA00022692"/>
    </source>
</evidence>
<evidence type="ECO:0000256" key="3">
    <source>
        <dbReference type="ARBA" id="ARBA00022676"/>
    </source>
</evidence>
<name>A0A937XF06_UNCW3</name>
<evidence type="ECO:0000256" key="8">
    <source>
        <dbReference type="SAM" id="Phobius"/>
    </source>
</evidence>
<dbReference type="GO" id="GO:0005886">
    <property type="term" value="C:plasma membrane"/>
    <property type="evidence" value="ECO:0007669"/>
    <property type="project" value="UniProtKB-SubCell"/>
</dbReference>
<evidence type="ECO:0000313" key="9">
    <source>
        <dbReference type="EMBL" id="MBM3331882.1"/>
    </source>
</evidence>
<feature type="transmembrane region" description="Helical" evidence="8">
    <location>
        <begin position="9"/>
        <end position="27"/>
    </location>
</feature>
<keyword evidence="4" id="KW-0808">Transferase</keyword>
<dbReference type="PANTHER" id="PTHR33908">
    <property type="entry name" value="MANNOSYLTRANSFERASE YKCB-RELATED"/>
    <property type="match status" value="1"/>
</dbReference>
<feature type="transmembrane region" description="Helical" evidence="8">
    <location>
        <begin position="125"/>
        <end position="158"/>
    </location>
</feature>
<dbReference type="EMBL" id="VGIR01000048">
    <property type="protein sequence ID" value="MBM3331882.1"/>
    <property type="molecule type" value="Genomic_DNA"/>
</dbReference>
<protein>
    <submittedName>
        <fullName evidence="9">Glycosyltransferase family 39 protein</fullName>
    </submittedName>
</protein>
<feature type="transmembrane region" description="Helical" evidence="8">
    <location>
        <begin position="308"/>
        <end position="326"/>
    </location>
</feature>
<dbReference type="PANTHER" id="PTHR33908:SF11">
    <property type="entry name" value="MEMBRANE PROTEIN"/>
    <property type="match status" value="1"/>
</dbReference>
<evidence type="ECO:0000256" key="2">
    <source>
        <dbReference type="ARBA" id="ARBA00022475"/>
    </source>
</evidence>
<evidence type="ECO:0000256" key="1">
    <source>
        <dbReference type="ARBA" id="ARBA00004651"/>
    </source>
</evidence>
<dbReference type="GO" id="GO:0016763">
    <property type="term" value="F:pentosyltransferase activity"/>
    <property type="evidence" value="ECO:0007669"/>
    <property type="project" value="TreeGrafter"/>
</dbReference>
<organism evidence="9 10">
    <name type="scientific">candidate division WOR-3 bacterium</name>
    <dbReference type="NCBI Taxonomy" id="2052148"/>
    <lineage>
        <taxon>Bacteria</taxon>
        <taxon>Bacteria division WOR-3</taxon>
    </lineage>
</organism>
<comment type="subcellular location">
    <subcellularLocation>
        <location evidence="1">Cell membrane</location>
        <topology evidence="1">Multi-pass membrane protein</topology>
    </subcellularLocation>
</comment>
<feature type="transmembrane region" description="Helical" evidence="8">
    <location>
        <begin position="164"/>
        <end position="191"/>
    </location>
</feature>
<evidence type="ECO:0000313" key="10">
    <source>
        <dbReference type="Proteomes" id="UP000779900"/>
    </source>
</evidence>
<dbReference type="InterPro" id="IPR050297">
    <property type="entry name" value="LipidA_mod_glycosyltrf_83"/>
</dbReference>
<feature type="transmembrane region" description="Helical" evidence="8">
    <location>
        <begin position="376"/>
        <end position="396"/>
    </location>
</feature>
<comment type="caution">
    <text evidence="9">The sequence shown here is derived from an EMBL/GenBank/DDBJ whole genome shotgun (WGS) entry which is preliminary data.</text>
</comment>
<gene>
    <name evidence="9" type="ORF">FJY68_08540</name>
</gene>
<keyword evidence="6 8" id="KW-1133">Transmembrane helix</keyword>
<keyword evidence="5 8" id="KW-0812">Transmembrane</keyword>
<accession>A0A937XF06</accession>
<reference evidence="9" key="1">
    <citation type="submission" date="2019-03" db="EMBL/GenBank/DDBJ databases">
        <title>Lake Tanganyika Metagenome-Assembled Genomes (MAGs).</title>
        <authorList>
            <person name="Tran P."/>
        </authorList>
    </citation>
    <scope>NUCLEOTIDE SEQUENCE</scope>
    <source>
        <strain evidence="9">K_DeepCast_150m_m2_040</strain>
    </source>
</reference>
<proteinExistence type="predicted"/>
<sequence length="470" mass="51973">MKPRYGRSAGLVVVGALLYVLTFLALYPRTTAIVDEDAYLTGAFLFRTGRLSYEGSSVPAPHMTVETGGRLASKYPPGTSLFLLPFTLLGWRLVFVSGMLLALAGTTFMVLIMKRLDPEIDPAWALLYLFYPAVVILSRTVMSDLLAATLVLAAFYCLLRRGRWLIGSGFLLGLACLVRYSNAVFAPVFLILALRPDGPRLRLALMLMAGFAPLAGLIAAYNAYAYGSPISFPMYLTGTFSPAFFLHNARYYGTALLILYPLMLAAPLVAGKGRRLLLGLPAYTLLGVYCLFSFTYDAPELPARLTLGLRYLLPGLPFFIMGFILAADRLLGRLRAGWLKYAAVTCMALLSIAIQLRHDRYLRVQAGYQRLLLDNVPASALLLCDAGVSELVSYAWGWRDYRRFVEFNVPIPLDSVLAGDRPLYAGLAVRPGSDNPVVLTIFEGLLSRFPDRTLVAETKSPWKLRLYRLR</sequence>
<feature type="transmembrane region" description="Helical" evidence="8">
    <location>
        <begin position="89"/>
        <end position="113"/>
    </location>
</feature>
<dbReference type="AlphaFoldDB" id="A0A937XF06"/>
<feature type="transmembrane region" description="Helical" evidence="8">
    <location>
        <begin position="276"/>
        <end position="296"/>
    </location>
</feature>
<feature type="transmembrane region" description="Helical" evidence="8">
    <location>
        <begin position="203"/>
        <end position="224"/>
    </location>
</feature>
<feature type="transmembrane region" description="Helical" evidence="8">
    <location>
        <begin position="251"/>
        <end position="269"/>
    </location>
</feature>
<evidence type="ECO:0000256" key="7">
    <source>
        <dbReference type="ARBA" id="ARBA00023136"/>
    </source>
</evidence>
<evidence type="ECO:0000256" key="4">
    <source>
        <dbReference type="ARBA" id="ARBA00022679"/>
    </source>
</evidence>
<keyword evidence="7 8" id="KW-0472">Membrane</keyword>